<keyword evidence="1" id="KW-0472">Membrane</keyword>
<dbReference type="EMBL" id="LUTY01000972">
    <property type="protein sequence ID" value="OAD22400.1"/>
    <property type="molecule type" value="Genomic_DNA"/>
</dbReference>
<reference evidence="2 3" key="1">
    <citation type="submission" date="2016-05" db="EMBL/GenBank/DDBJ databases">
        <title>Single-cell genome of chain-forming Candidatus Thiomargarita nelsonii and comparison to other large sulfur-oxidizing bacteria.</title>
        <authorList>
            <person name="Winkel M."/>
            <person name="Salman V."/>
            <person name="Woyke T."/>
            <person name="Schulz-Vogt H."/>
            <person name="Richter M."/>
            <person name="Flood B."/>
            <person name="Bailey J."/>
            <person name="Amann R."/>
            <person name="Mussmann M."/>
        </authorList>
    </citation>
    <scope>NUCLEOTIDE SEQUENCE [LARGE SCALE GENOMIC DNA]</scope>
    <source>
        <strain evidence="2 3">THI036</strain>
    </source>
</reference>
<evidence type="ECO:0000256" key="1">
    <source>
        <dbReference type="SAM" id="Phobius"/>
    </source>
</evidence>
<gene>
    <name evidence="2" type="ORF">THIOM_001797</name>
</gene>
<keyword evidence="1" id="KW-1133">Transmembrane helix</keyword>
<dbReference type="Proteomes" id="UP000076962">
    <property type="component" value="Unassembled WGS sequence"/>
</dbReference>
<evidence type="ECO:0000313" key="2">
    <source>
        <dbReference type="EMBL" id="OAD22400.1"/>
    </source>
</evidence>
<name>A0A176S301_9GAMM</name>
<keyword evidence="1" id="KW-0812">Transmembrane</keyword>
<protein>
    <submittedName>
        <fullName evidence="2">Uncharacterized protein</fullName>
    </submittedName>
</protein>
<sequence length="55" mass="6657">MNHHYNLKLINFVNSIFLCEQNYNLLLFITNCLIFFFIDSLFLTPIDIKLLLHHM</sequence>
<organism evidence="2 3">
    <name type="scientific">Candidatus Thiomargarita nelsonii</name>
    <dbReference type="NCBI Taxonomy" id="1003181"/>
    <lineage>
        <taxon>Bacteria</taxon>
        <taxon>Pseudomonadati</taxon>
        <taxon>Pseudomonadota</taxon>
        <taxon>Gammaproteobacteria</taxon>
        <taxon>Thiotrichales</taxon>
        <taxon>Thiotrichaceae</taxon>
        <taxon>Thiomargarita</taxon>
    </lineage>
</organism>
<dbReference type="AlphaFoldDB" id="A0A176S301"/>
<comment type="caution">
    <text evidence="2">The sequence shown here is derived from an EMBL/GenBank/DDBJ whole genome shotgun (WGS) entry which is preliminary data.</text>
</comment>
<proteinExistence type="predicted"/>
<evidence type="ECO:0000313" key="3">
    <source>
        <dbReference type="Proteomes" id="UP000076962"/>
    </source>
</evidence>
<feature type="transmembrane region" description="Helical" evidence="1">
    <location>
        <begin position="25"/>
        <end position="46"/>
    </location>
</feature>
<accession>A0A176S301</accession>
<keyword evidence="3" id="KW-1185">Reference proteome</keyword>